<dbReference type="PATRIC" id="fig|452.5.peg.3018"/>
<dbReference type="EMBL" id="LNYX01000034">
    <property type="protein sequence ID" value="KTD61107.1"/>
    <property type="molecule type" value="Genomic_DNA"/>
</dbReference>
<sequence>MDDISNFRGMSGEVVRGFLKFSTFLTIIPIVLFWLAFYILLYFIGRRMPGYLFFFLNIAAASFLLARFAIPASQGELNAGIFNAHIQRGETLAFVLRYLIYTLFWCVPVFLILYFVFHTSSLFSLFSWGGTSYLGMGIKGLLMALVMLVCLFAPTIACLLATETSSLEEVFSLDTIGWLYNERRWDLSSFYSSIIGGMLVFYAKYLVPLLVVNLIAYKISDEAGMSFSLFIYLLPVLVSPILIGRLSGAFIAGESQMDSTLHGAINPMNNPVFSSHVPLRQHEKPVSQAGSSIPPASNFVSPARFKKEYEHVMNTLDKLGDEELGQVIETAESTEVNVYTLLQLSYLYKKANRIPEAIEKAGMALQACLAEGMWFEAVQLFKSFAKERAQLDLSPAQLLLLAPHLGKQKLFMHAAWCYLIAINAMEDDDEKLAIQKKFLSLAHDASQQNQLEVALKLYHLFIQNYPDSTLIDFVNTAMSNVQERLDKPSS</sequence>
<feature type="transmembrane region" description="Helical" evidence="1">
    <location>
        <begin position="138"/>
        <end position="162"/>
    </location>
</feature>
<proteinExistence type="predicted"/>
<dbReference type="STRING" id="452.Lspi_2727"/>
<feature type="transmembrane region" description="Helical" evidence="1">
    <location>
        <begin position="51"/>
        <end position="70"/>
    </location>
</feature>
<accession>A0A0W0YX07</accession>
<keyword evidence="1" id="KW-0812">Transmembrane</keyword>
<evidence type="ECO:0000313" key="2">
    <source>
        <dbReference type="EMBL" id="KTD61107.1"/>
    </source>
</evidence>
<comment type="caution">
    <text evidence="2">The sequence shown here is derived from an EMBL/GenBank/DDBJ whole genome shotgun (WGS) entry which is preliminary data.</text>
</comment>
<protein>
    <recommendedName>
        <fullName evidence="4">Transmembrane protein</fullName>
    </recommendedName>
</protein>
<feature type="transmembrane region" description="Helical" evidence="1">
    <location>
        <begin position="24"/>
        <end position="44"/>
    </location>
</feature>
<organism evidence="2 3">
    <name type="scientific">Legionella spiritensis</name>
    <dbReference type="NCBI Taxonomy" id="452"/>
    <lineage>
        <taxon>Bacteria</taxon>
        <taxon>Pseudomonadati</taxon>
        <taxon>Pseudomonadota</taxon>
        <taxon>Gammaproteobacteria</taxon>
        <taxon>Legionellales</taxon>
        <taxon>Legionellaceae</taxon>
        <taxon>Legionella</taxon>
    </lineage>
</organism>
<keyword evidence="1" id="KW-1133">Transmembrane helix</keyword>
<name>A0A0W0YX07_LEGSP</name>
<dbReference type="Proteomes" id="UP000054877">
    <property type="component" value="Unassembled WGS sequence"/>
</dbReference>
<evidence type="ECO:0000313" key="3">
    <source>
        <dbReference type="Proteomes" id="UP000054877"/>
    </source>
</evidence>
<feature type="transmembrane region" description="Helical" evidence="1">
    <location>
        <begin position="229"/>
        <end position="252"/>
    </location>
</feature>
<dbReference type="AlphaFoldDB" id="A0A0W0YX07"/>
<feature type="transmembrane region" description="Helical" evidence="1">
    <location>
        <begin position="98"/>
        <end position="117"/>
    </location>
</feature>
<evidence type="ECO:0000256" key="1">
    <source>
        <dbReference type="SAM" id="Phobius"/>
    </source>
</evidence>
<keyword evidence="1" id="KW-0472">Membrane</keyword>
<dbReference type="RefSeq" id="WP_058484640.1">
    <property type="nucleotide sequence ID" value="NZ_CAAAII010000012.1"/>
</dbReference>
<dbReference type="OrthoDB" id="5652195at2"/>
<reference evidence="2 3" key="1">
    <citation type="submission" date="2015-11" db="EMBL/GenBank/DDBJ databases">
        <title>Genomic analysis of 38 Legionella species identifies large and diverse effector repertoires.</title>
        <authorList>
            <person name="Burstein D."/>
            <person name="Amaro F."/>
            <person name="Zusman T."/>
            <person name="Lifshitz Z."/>
            <person name="Cohen O."/>
            <person name="Gilbert J.A."/>
            <person name="Pupko T."/>
            <person name="Shuman H.A."/>
            <person name="Segal G."/>
        </authorList>
    </citation>
    <scope>NUCLEOTIDE SEQUENCE [LARGE SCALE GENOMIC DNA]</scope>
    <source>
        <strain evidence="2 3">Mt.St.Helens-9</strain>
    </source>
</reference>
<evidence type="ECO:0008006" key="4">
    <source>
        <dbReference type="Google" id="ProtNLM"/>
    </source>
</evidence>
<gene>
    <name evidence="2" type="ORF">Lspi_2727</name>
</gene>
<keyword evidence="3" id="KW-1185">Reference proteome</keyword>
<feature type="transmembrane region" description="Helical" evidence="1">
    <location>
        <begin position="190"/>
        <end position="217"/>
    </location>
</feature>